<dbReference type="Gene3D" id="3.30.450.20">
    <property type="entry name" value="PAS domain"/>
    <property type="match status" value="1"/>
</dbReference>
<protein>
    <recommendedName>
        <fullName evidence="2">Signal transduction histidine kinase internal region domain-containing protein</fullName>
    </recommendedName>
</protein>
<dbReference type="OrthoDB" id="9776552at2"/>
<keyword evidence="4" id="KW-1185">Reference proteome</keyword>
<accession>A0A4Q9DN09</accession>
<proteinExistence type="predicted"/>
<feature type="transmembrane region" description="Helical" evidence="1">
    <location>
        <begin position="260"/>
        <end position="279"/>
    </location>
</feature>
<reference evidence="3 4" key="1">
    <citation type="submission" date="2019-02" db="EMBL/GenBank/DDBJ databases">
        <title>Paenibacillus sp. nov., isolated from surface-sterilized tissue of Thalictrum simplex L.</title>
        <authorList>
            <person name="Tuo L."/>
        </authorList>
    </citation>
    <scope>NUCLEOTIDE SEQUENCE [LARGE SCALE GENOMIC DNA]</scope>
    <source>
        <strain evidence="3 4">N2SHLJ1</strain>
    </source>
</reference>
<keyword evidence="1" id="KW-0472">Membrane</keyword>
<dbReference type="PANTHER" id="PTHR34220:SF7">
    <property type="entry name" value="SENSOR HISTIDINE KINASE YPDA"/>
    <property type="match status" value="1"/>
</dbReference>
<dbReference type="InterPro" id="IPR010559">
    <property type="entry name" value="Sig_transdc_His_kin_internal"/>
</dbReference>
<dbReference type="Gene3D" id="3.30.565.10">
    <property type="entry name" value="Histidine kinase-like ATPase, C-terminal domain"/>
    <property type="match status" value="1"/>
</dbReference>
<comment type="caution">
    <text evidence="3">The sequence shown here is derived from an EMBL/GenBank/DDBJ whole genome shotgun (WGS) entry which is preliminary data.</text>
</comment>
<dbReference type="InterPro" id="IPR036890">
    <property type="entry name" value="HATPase_C_sf"/>
</dbReference>
<name>A0A4Q9DN09_9BACL</name>
<dbReference type="InterPro" id="IPR050640">
    <property type="entry name" value="Bact_2-comp_sensor_kinase"/>
</dbReference>
<keyword evidence="1" id="KW-0812">Transmembrane</keyword>
<evidence type="ECO:0000256" key="1">
    <source>
        <dbReference type="SAM" id="Phobius"/>
    </source>
</evidence>
<gene>
    <name evidence="3" type="ORF">EYB31_21985</name>
</gene>
<dbReference type="PANTHER" id="PTHR34220">
    <property type="entry name" value="SENSOR HISTIDINE KINASE YPDA"/>
    <property type="match status" value="1"/>
</dbReference>
<dbReference type="GO" id="GO:0000155">
    <property type="term" value="F:phosphorelay sensor kinase activity"/>
    <property type="evidence" value="ECO:0007669"/>
    <property type="project" value="InterPro"/>
</dbReference>
<dbReference type="RefSeq" id="WP_131015578.1">
    <property type="nucleotide sequence ID" value="NZ_SIRE01000016.1"/>
</dbReference>
<keyword evidence="1" id="KW-1133">Transmembrane helix</keyword>
<dbReference type="GO" id="GO:0016020">
    <property type="term" value="C:membrane"/>
    <property type="evidence" value="ECO:0007669"/>
    <property type="project" value="InterPro"/>
</dbReference>
<dbReference type="SUPFAM" id="SSF55874">
    <property type="entry name" value="ATPase domain of HSP90 chaperone/DNA topoisomerase II/histidine kinase"/>
    <property type="match status" value="1"/>
</dbReference>
<sequence length="535" mass="61189">MPLFILGLIWYAFSTKEMENNVIYYNGKLLSQLNNQLDQYFAEIKADTQTIPGNPLIQEFVKLEPGNDYEMFQLKERIHRELYLNIMYRRKDIVGFGLYSHKDNTFGNLFVGDISPSFRDLQGMESNYNIVGVRQSNAYNAILIYRTIIDNTTYRPVGALLVAFSIDSIVKMTDDIAFGKEGYIAIVDSSNRFMYHRDPNKWGTEIPQSLVQEINSGVGQSIIQGETGKRIVMYKTSNSTGLTIVSEIPIKEVIGNLSHLHVITLMIGGMILIFAFIIFNKMLVDIKRLVGIIHLSRMKEKEMELRHKESTFQALQSQINPHFLYNSLEIINSYATLAKIKPICQMTQYLASIFRYSVSNPHQLVLLEDEINHITNYLNIQQERYANMRVTIDLEKKHLSMVCLFRLIVQPIVENAIIHGYERHGLHPADIVISGCMSDPYFSLRVTDRGKGMGAGVAARYNAAFHSEKNNVMDVSLHSSQKIGLWNVHNRLRLAFGAPYGLHILRSDEMGTEMEIKIPYTTSDCILFYKRGGEH</sequence>
<dbReference type="EMBL" id="SIRE01000016">
    <property type="protein sequence ID" value="TBL75667.1"/>
    <property type="molecule type" value="Genomic_DNA"/>
</dbReference>
<dbReference type="CDD" id="cd12912">
    <property type="entry name" value="PDC2_MCP_like"/>
    <property type="match status" value="1"/>
</dbReference>
<dbReference type="Pfam" id="PF06580">
    <property type="entry name" value="His_kinase"/>
    <property type="match status" value="1"/>
</dbReference>
<evidence type="ECO:0000259" key="2">
    <source>
        <dbReference type="Pfam" id="PF06580"/>
    </source>
</evidence>
<evidence type="ECO:0000313" key="3">
    <source>
        <dbReference type="EMBL" id="TBL75667.1"/>
    </source>
</evidence>
<dbReference type="AlphaFoldDB" id="A0A4Q9DN09"/>
<feature type="domain" description="Signal transduction histidine kinase internal region" evidence="2">
    <location>
        <begin position="312"/>
        <end position="387"/>
    </location>
</feature>
<organism evidence="3 4">
    <name type="scientific">Paenibacillus thalictri</name>
    <dbReference type="NCBI Taxonomy" id="2527873"/>
    <lineage>
        <taxon>Bacteria</taxon>
        <taxon>Bacillati</taxon>
        <taxon>Bacillota</taxon>
        <taxon>Bacilli</taxon>
        <taxon>Bacillales</taxon>
        <taxon>Paenibacillaceae</taxon>
        <taxon>Paenibacillus</taxon>
    </lineage>
</organism>
<dbReference type="Proteomes" id="UP000293142">
    <property type="component" value="Unassembled WGS sequence"/>
</dbReference>
<evidence type="ECO:0000313" key="4">
    <source>
        <dbReference type="Proteomes" id="UP000293142"/>
    </source>
</evidence>